<dbReference type="STRING" id="4829.A0A163MV30"/>
<evidence type="ECO:0000313" key="4">
    <source>
        <dbReference type="Proteomes" id="UP000078561"/>
    </source>
</evidence>
<dbReference type="Pfam" id="PF00078">
    <property type="entry name" value="RVT_1"/>
    <property type="match status" value="1"/>
</dbReference>
<reference evidence="3" key="1">
    <citation type="submission" date="2016-04" db="EMBL/GenBank/DDBJ databases">
        <authorList>
            <person name="Evans L.H."/>
            <person name="Alamgir A."/>
            <person name="Owens N."/>
            <person name="Weber N.D."/>
            <person name="Virtaneva K."/>
            <person name="Barbian K."/>
            <person name="Babar A."/>
            <person name="Rosenke K."/>
        </authorList>
    </citation>
    <scope>NUCLEOTIDE SEQUENCE [LARGE SCALE GENOMIC DNA]</scope>
    <source>
        <strain evidence="3">CBS 101.48</strain>
    </source>
</reference>
<accession>A0A163MV30</accession>
<dbReference type="OrthoDB" id="2290280at2759"/>
<sequence length="425" mass="48385">MLGSNTTGFLAHLIQLQVTVSRLLETFGVDDDYSAPQALWDTIKREIKLVIQQHGVQRAAWRHSTLKMLKRKRNRFLRGQPVVALRSMVLPPLDTAIYYLQQELVDIMALRAGVRWREHSERSPTYLKKIHATRSHKQFMATLRTGPDHEILTTDQSTMRSCAKDFYQHLSTINPVDEFDIDRYLSRINIPHPLSTEDAPITISELQHQVSRVSSLSSPGDDGLGYPIVSLLFGLFPRSWKSLRVRLLPKNNDLALLKNWRPISLINCDAKVYTRLLTRRLAPKVSGLFNKYQTGFLPGRFIAANGLALKIILEQANAWRMDGVGLLLDQEKAYDRVHPVYLQKVLAAFGIPQILITSIINLFFRNRVAISINGFFTDDVDQQRRLPQDNPLSPLLFNLALEPLLLSILQDPHITGFVSPTTVEL</sequence>
<feature type="signal peptide" evidence="1">
    <location>
        <begin position="1"/>
        <end position="21"/>
    </location>
</feature>
<dbReference type="AlphaFoldDB" id="A0A163MV30"/>
<evidence type="ECO:0000259" key="2">
    <source>
        <dbReference type="PROSITE" id="PS50878"/>
    </source>
</evidence>
<dbReference type="EMBL" id="LT554985">
    <property type="protein sequence ID" value="SAM09001.1"/>
    <property type="molecule type" value="Genomic_DNA"/>
</dbReference>
<feature type="chain" id="PRO_5007844387" description="Reverse transcriptase domain-containing protein" evidence="1">
    <location>
        <begin position="22"/>
        <end position="425"/>
    </location>
</feature>
<evidence type="ECO:0000256" key="1">
    <source>
        <dbReference type="SAM" id="SignalP"/>
    </source>
</evidence>
<organism evidence="3">
    <name type="scientific">Absidia glauca</name>
    <name type="common">Pin mould</name>
    <dbReference type="NCBI Taxonomy" id="4829"/>
    <lineage>
        <taxon>Eukaryota</taxon>
        <taxon>Fungi</taxon>
        <taxon>Fungi incertae sedis</taxon>
        <taxon>Mucoromycota</taxon>
        <taxon>Mucoromycotina</taxon>
        <taxon>Mucoromycetes</taxon>
        <taxon>Mucorales</taxon>
        <taxon>Cunninghamellaceae</taxon>
        <taxon>Absidia</taxon>
    </lineage>
</organism>
<dbReference type="InParanoid" id="A0A163MV30"/>
<dbReference type="CDD" id="cd01650">
    <property type="entry name" value="RT_nLTR_like"/>
    <property type="match status" value="1"/>
</dbReference>
<feature type="domain" description="Reverse transcriptase" evidence="2">
    <location>
        <begin position="229"/>
        <end position="425"/>
    </location>
</feature>
<keyword evidence="4" id="KW-1185">Reference proteome</keyword>
<dbReference type="InterPro" id="IPR000477">
    <property type="entry name" value="RT_dom"/>
</dbReference>
<gene>
    <name evidence="3" type="primary">ABSGL_14675.1 scaffold 14966</name>
</gene>
<proteinExistence type="predicted"/>
<dbReference type="PANTHER" id="PTHR19446">
    <property type="entry name" value="REVERSE TRANSCRIPTASES"/>
    <property type="match status" value="1"/>
</dbReference>
<dbReference type="PROSITE" id="PS50878">
    <property type="entry name" value="RT_POL"/>
    <property type="match status" value="1"/>
</dbReference>
<dbReference type="Proteomes" id="UP000078561">
    <property type="component" value="Unassembled WGS sequence"/>
</dbReference>
<dbReference type="OMA" id="FREDCTH"/>
<protein>
    <recommendedName>
        <fullName evidence="2">Reverse transcriptase domain-containing protein</fullName>
    </recommendedName>
</protein>
<name>A0A163MV30_ABSGL</name>
<evidence type="ECO:0000313" key="3">
    <source>
        <dbReference type="EMBL" id="SAM09001.1"/>
    </source>
</evidence>
<keyword evidence="1" id="KW-0732">Signal</keyword>